<evidence type="ECO:0000313" key="1">
    <source>
        <dbReference type="EMBL" id="EGG00167.1"/>
    </source>
</evidence>
<dbReference type="InParanoid" id="F4S5G5"/>
<reference evidence="2" key="1">
    <citation type="journal article" date="2011" name="Proc. Natl. Acad. Sci. U.S.A.">
        <title>Obligate biotrophy features unraveled by the genomic analysis of rust fungi.</title>
        <authorList>
            <person name="Duplessis S."/>
            <person name="Cuomo C.A."/>
            <person name="Lin Y.-C."/>
            <person name="Aerts A."/>
            <person name="Tisserant E."/>
            <person name="Veneault-Fourrey C."/>
            <person name="Joly D.L."/>
            <person name="Hacquard S."/>
            <person name="Amselem J."/>
            <person name="Cantarel B.L."/>
            <person name="Chiu R."/>
            <person name="Coutinho P.M."/>
            <person name="Feau N."/>
            <person name="Field M."/>
            <person name="Frey P."/>
            <person name="Gelhaye E."/>
            <person name="Goldberg J."/>
            <person name="Grabherr M.G."/>
            <person name="Kodira C.D."/>
            <person name="Kohler A."/>
            <person name="Kuees U."/>
            <person name="Lindquist E.A."/>
            <person name="Lucas S.M."/>
            <person name="Mago R."/>
            <person name="Mauceli E."/>
            <person name="Morin E."/>
            <person name="Murat C."/>
            <person name="Pangilinan J.L."/>
            <person name="Park R."/>
            <person name="Pearson M."/>
            <person name="Quesneville H."/>
            <person name="Rouhier N."/>
            <person name="Sakthikumar S."/>
            <person name="Salamov A.A."/>
            <person name="Schmutz J."/>
            <person name="Selles B."/>
            <person name="Shapiro H."/>
            <person name="Tanguay P."/>
            <person name="Tuskan G.A."/>
            <person name="Henrissat B."/>
            <person name="Van de Peer Y."/>
            <person name="Rouze P."/>
            <person name="Ellis J.G."/>
            <person name="Dodds P.N."/>
            <person name="Schein J.E."/>
            <person name="Zhong S."/>
            <person name="Hamelin R.C."/>
            <person name="Grigoriev I.V."/>
            <person name="Szabo L.J."/>
            <person name="Martin F."/>
        </authorList>
    </citation>
    <scope>NUCLEOTIDE SEQUENCE [LARGE SCALE GENOMIC DNA]</scope>
    <source>
        <strain evidence="2">98AG31 / pathotype 3-4-7</strain>
    </source>
</reference>
<dbReference type="GeneID" id="18936705"/>
<dbReference type="RefSeq" id="XP_007416570.1">
    <property type="nucleotide sequence ID" value="XM_007416508.1"/>
</dbReference>
<accession>F4S5G5</accession>
<organism evidence="2">
    <name type="scientific">Melampsora larici-populina (strain 98AG31 / pathotype 3-4-7)</name>
    <name type="common">Poplar leaf rust fungus</name>
    <dbReference type="NCBI Taxonomy" id="747676"/>
    <lineage>
        <taxon>Eukaryota</taxon>
        <taxon>Fungi</taxon>
        <taxon>Dikarya</taxon>
        <taxon>Basidiomycota</taxon>
        <taxon>Pucciniomycotina</taxon>
        <taxon>Pucciniomycetes</taxon>
        <taxon>Pucciniales</taxon>
        <taxon>Melampsoraceae</taxon>
        <taxon>Melampsora</taxon>
    </lineage>
</organism>
<protein>
    <submittedName>
        <fullName evidence="1">Uncharacterized protein</fullName>
    </submittedName>
</protein>
<evidence type="ECO:0000313" key="2">
    <source>
        <dbReference type="Proteomes" id="UP000001072"/>
    </source>
</evidence>
<dbReference type="Proteomes" id="UP000001072">
    <property type="component" value="Unassembled WGS sequence"/>
</dbReference>
<dbReference type="HOGENOM" id="CLU_092867_0_0_1"/>
<dbReference type="AlphaFoldDB" id="F4S5G5"/>
<proteinExistence type="predicted"/>
<keyword evidence="2" id="KW-1185">Reference proteome</keyword>
<sequence length="222" mass="25013">MQIYSATKYPLRFSSIFWIKNQVFSDDVALDSKYTFFETNVVVNDSGFRGHSLNVGSLNDNIHVKSNHAYRLDGQVGIARDGGKSLFFEDTATTIPIDKAEVRPQSMANNVLAQGHGKIVDWFGSATDDCIPIEVIRVSHRYPDVMGPQREEFFANDLLPSHLTLPLDIEALTEGNIISLRGKVVAYEESNRTWIIEATDIDLIYSLPNRRRSLRQQGLPPQ</sequence>
<dbReference type="VEuPathDB" id="FungiDB:MELLADRAFT_93846"/>
<dbReference type="KEGG" id="mlr:MELLADRAFT_93846"/>
<gene>
    <name evidence="1" type="ORF">MELLADRAFT_93846</name>
</gene>
<dbReference type="EMBL" id="GL883150">
    <property type="protein sequence ID" value="EGG00167.1"/>
    <property type="molecule type" value="Genomic_DNA"/>
</dbReference>
<name>F4S5G5_MELLP</name>